<evidence type="ECO:0000256" key="3">
    <source>
        <dbReference type="ARBA" id="ARBA00023098"/>
    </source>
</evidence>
<feature type="short sequence motif" description="DGA/G" evidence="4">
    <location>
        <begin position="208"/>
        <end position="210"/>
    </location>
</feature>
<dbReference type="SUPFAM" id="SSF52151">
    <property type="entry name" value="FabD/lysophospholipase-like"/>
    <property type="match status" value="1"/>
</dbReference>
<sequence>MKSITEPPSGRARLLAFDGGGIRGLFALQYAKRIETLLRARTGNPHLVLADHFHYIGGTSTGAIIAAFLSWGLEVAEIERLYRINALAMFQKSGWTTRFTSHKFVADGLTEFLQKFFVEDDGTPATFGTQKLKTLLLVVTRNASTGSPWPLSNNPQAKYNDPASPGNNLQIPLWQLVRASTAAPTFFPPEILRVKGEKGEDMEFAFEDGGITPFNNPAYLLKIMATLPEYNLGWKSGRERMSVVSIGTGGTKLGRDQHMLDVLSQAKNLPSALIGSFQQYQDLLCRVHGECRYGPPIDGELGALTRPSENPEYIYARYDKIFTDADLKAAEAVTKHGFTLDNLELMDFLCECGASHAEDVVKLEHFDDE</sequence>
<keyword evidence="1 4" id="KW-0378">Hydrolase</keyword>
<keyword evidence="7" id="KW-1185">Reference proteome</keyword>
<evidence type="ECO:0000256" key="2">
    <source>
        <dbReference type="ARBA" id="ARBA00022963"/>
    </source>
</evidence>
<feature type="short sequence motif" description="GXSXG" evidence="4">
    <location>
        <begin position="58"/>
        <end position="62"/>
    </location>
</feature>
<dbReference type="PANTHER" id="PTHR24185">
    <property type="entry name" value="CALCIUM-INDEPENDENT PHOSPHOLIPASE A2-GAMMA"/>
    <property type="match status" value="1"/>
</dbReference>
<keyword evidence="2 4" id="KW-0442">Lipid degradation</keyword>
<proteinExistence type="predicted"/>
<dbReference type="InterPro" id="IPR016035">
    <property type="entry name" value="Acyl_Trfase/lysoPLipase"/>
</dbReference>
<feature type="active site" description="Proton acceptor" evidence="4">
    <location>
        <position position="208"/>
    </location>
</feature>
<dbReference type="Pfam" id="PF01734">
    <property type="entry name" value="Patatin"/>
    <property type="match status" value="1"/>
</dbReference>
<accession>A0ABW5D7G6</accession>
<gene>
    <name evidence="6" type="ORF">ACFSSA_02895</name>
</gene>
<evidence type="ECO:0000256" key="4">
    <source>
        <dbReference type="PROSITE-ProRule" id="PRU01161"/>
    </source>
</evidence>
<evidence type="ECO:0000313" key="6">
    <source>
        <dbReference type="EMBL" id="MFD2255610.1"/>
    </source>
</evidence>
<dbReference type="EMBL" id="JBHUIT010000002">
    <property type="protein sequence ID" value="MFD2255610.1"/>
    <property type="molecule type" value="Genomic_DNA"/>
</dbReference>
<feature type="domain" description="PNPLA" evidence="5">
    <location>
        <begin position="15"/>
        <end position="222"/>
    </location>
</feature>
<dbReference type="Proteomes" id="UP001597375">
    <property type="component" value="Unassembled WGS sequence"/>
</dbReference>
<evidence type="ECO:0000256" key="1">
    <source>
        <dbReference type="ARBA" id="ARBA00022801"/>
    </source>
</evidence>
<organism evidence="6 7">
    <name type="scientific">Luteolibacter algae</name>
    <dbReference type="NCBI Taxonomy" id="454151"/>
    <lineage>
        <taxon>Bacteria</taxon>
        <taxon>Pseudomonadati</taxon>
        <taxon>Verrucomicrobiota</taxon>
        <taxon>Verrucomicrobiia</taxon>
        <taxon>Verrucomicrobiales</taxon>
        <taxon>Verrucomicrobiaceae</taxon>
        <taxon>Luteolibacter</taxon>
    </lineage>
</organism>
<feature type="active site" description="Nucleophile" evidence="4">
    <location>
        <position position="60"/>
    </location>
</feature>
<dbReference type="Gene3D" id="3.40.1090.10">
    <property type="entry name" value="Cytosolic phospholipase A2 catalytic domain"/>
    <property type="match status" value="1"/>
</dbReference>
<feature type="short sequence motif" description="GXGXXG" evidence="4">
    <location>
        <begin position="19"/>
        <end position="24"/>
    </location>
</feature>
<name>A0ABW5D7G6_9BACT</name>
<evidence type="ECO:0000313" key="7">
    <source>
        <dbReference type="Proteomes" id="UP001597375"/>
    </source>
</evidence>
<protein>
    <submittedName>
        <fullName evidence="6">Patatin-like phospholipase family protein</fullName>
    </submittedName>
</protein>
<dbReference type="InterPro" id="IPR002641">
    <property type="entry name" value="PNPLA_dom"/>
</dbReference>
<dbReference type="PROSITE" id="PS51635">
    <property type="entry name" value="PNPLA"/>
    <property type="match status" value="1"/>
</dbReference>
<reference evidence="7" key="1">
    <citation type="journal article" date="2019" name="Int. J. Syst. Evol. Microbiol.">
        <title>The Global Catalogue of Microorganisms (GCM) 10K type strain sequencing project: providing services to taxonomists for standard genome sequencing and annotation.</title>
        <authorList>
            <consortium name="The Broad Institute Genomics Platform"/>
            <consortium name="The Broad Institute Genome Sequencing Center for Infectious Disease"/>
            <person name="Wu L."/>
            <person name="Ma J."/>
        </authorList>
    </citation>
    <scope>NUCLEOTIDE SEQUENCE [LARGE SCALE GENOMIC DNA]</scope>
    <source>
        <strain evidence="7">CGMCC 4.7106</strain>
    </source>
</reference>
<dbReference type="PANTHER" id="PTHR24185:SF1">
    <property type="entry name" value="CALCIUM-INDEPENDENT PHOSPHOLIPASE A2-GAMMA"/>
    <property type="match status" value="1"/>
</dbReference>
<keyword evidence="3 4" id="KW-0443">Lipid metabolism</keyword>
<comment type="caution">
    <text evidence="6">The sequence shown here is derived from an EMBL/GenBank/DDBJ whole genome shotgun (WGS) entry which is preliminary data.</text>
</comment>
<dbReference type="RefSeq" id="WP_386818267.1">
    <property type="nucleotide sequence ID" value="NZ_JBHUIT010000002.1"/>
</dbReference>
<evidence type="ECO:0000259" key="5">
    <source>
        <dbReference type="PROSITE" id="PS51635"/>
    </source>
</evidence>